<name>A0ABU1M1E1_9BURK</name>
<evidence type="ECO:0000313" key="3">
    <source>
        <dbReference type="Proteomes" id="UP001264340"/>
    </source>
</evidence>
<keyword evidence="3" id="KW-1185">Reference proteome</keyword>
<organism evidence="2 3">
    <name type="scientific">Paraburkholderia terricola</name>
    <dbReference type="NCBI Taxonomy" id="169427"/>
    <lineage>
        <taxon>Bacteria</taxon>
        <taxon>Pseudomonadati</taxon>
        <taxon>Pseudomonadota</taxon>
        <taxon>Betaproteobacteria</taxon>
        <taxon>Burkholderiales</taxon>
        <taxon>Burkholderiaceae</taxon>
        <taxon>Paraburkholderia</taxon>
    </lineage>
</organism>
<feature type="domain" description="Serine aminopeptidase S33" evidence="1">
    <location>
        <begin position="77"/>
        <end position="235"/>
    </location>
</feature>
<evidence type="ECO:0000259" key="1">
    <source>
        <dbReference type="Pfam" id="PF12146"/>
    </source>
</evidence>
<dbReference type="SUPFAM" id="SSF53474">
    <property type="entry name" value="alpha/beta-Hydrolases"/>
    <property type="match status" value="1"/>
</dbReference>
<dbReference type="PANTHER" id="PTHR43194:SF2">
    <property type="entry name" value="PEROXISOMAL MEMBRANE PROTEIN LPX1"/>
    <property type="match status" value="1"/>
</dbReference>
<dbReference type="Proteomes" id="UP001264340">
    <property type="component" value="Unassembled WGS sequence"/>
</dbReference>
<reference evidence="2 3" key="1">
    <citation type="submission" date="2023-07" db="EMBL/GenBank/DDBJ databases">
        <title>Sorghum-associated microbial communities from plants grown in Nebraska, USA.</title>
        <authorList>
            <person name="Schachtman D."/>
        </authorList>
    </citation>
    <scope>NUCLEOTIDE SEQUENCE [LARGE SCALE GENOMIC DNA]</scope>
    <source>
        <strain evidence="2 3">DS1316</strain>
    </source>
</reference>
<dbReference type="Gene3D" id="3.40.50.1820">
    <property type="entry name" value="alpha/beta hydrolase"/>
    <property type="match status" value="1"/>
</dbReference>
<dbReference type="PRINTS" id="PR00111">
    <property type="entry name" value="ABHYDROLASE"/>
</dbReference>
<dbReference type="InterPro" id="IPR000073">
    <property type="entry name" value="AB_hydrolase_1"/>
</dbReference>
<protein>
    <submittedName>
        <fullName evidence="2">Pimeloyl-ACP methyl ester carboxylesterase</fullName>
    </submittedName>
</protein>
<dbReference type="PANTHER" id="PTHR43194">
    <property type="entry name" value="HYDROLASE ALPHA/BETA FOLD FAMILY"/>
    <property type="match status" value="1"/>
</dbReference>
<evidence type="ECO:0000313" key="2">
    <source>
        <dbReference type="EMBL" id="MDR6412818.1"/>
    </source>
</evidence>
<accession>A0ABU1M1E1</accession>
<dbReference type="Pfam" id="PF12146">
    <property type="entry name" value="Hydrolase_4"/>
    <property type="match status" value="1"/>
</dbReference>
<dbReference type="InterPro" id="IPR050228">
    <property type="entry name" value="Carboxylesterase_BioH"/>
</dbReference>
<dbReference type="EMBL" id="JAVDRP010000025">
    <property type="protein sequence ID" value="MDR6412818.1"/>
    <property type="molecule type" value="Genomic_DNA"/>
</dbReference>
<sequence length="328" mass="34935">MNLSRIATRLLTLVVATVLVAAVALAGMIVFGTSSLPQPLPDAGTPFKEVDLHDLPPLQSFRARDGAALAYRVYPGQSDKAVVMLHGAAGSSFMLHALAKAAQAAGFTVYVPDLRGHGGSGGSGDIAYDGQLQDDLADFARFIHRAQPSATLSLLGHSAGGGLALRFAGGPDSALFGRYVLLSPMLTRDAITVRPDVGQFAKPFKARYIGLAILDRLGFHEFEALPVLAFAMPAAPGRMMTPLYSYRMSKNFTQNAHYLDDLRHIVKPTELLVGADDEFFYSDKFAPLVHGVRPDIPVTIVPGVGHIGIVLDPVAIQQIIAALRRGQG</sequence>
<gene>
    <name evidence="2" type="ORF">J2804_006254</name>
</gene>
<dbReference type="InterPro" id="IPR022742">
    <property type="entry name" value="Hydrolase_4"/>
</dbReference>
<proteinExistence type="predicted"/>
<comment type="caution">
    <text evidence="2">The sequence shown here is derived from an EMBL/GenBank/DDBJ whole genome shotgun (WGS) entry which is preliminary data.</text>
</comment>
<dbReference type="RefSeq" id="WP_310127114.1">
    <property type="nucleotide sequence ID" value="NZ_JAVDQV010000021.1"/>
</dbReference>
<dbReference type="InterPro" id="IPR029058">
    <property type="entry name" value="AB_hydrolase_fold"/>
</dbReference>